<evidence type="ECO:0000256" key="1">
    <source>
        <dbReference type="ARBA" id="ARBA00004196"/>
    </source>
</evidence>
<dbReference type="GO" id="GO:0030313">
    <property type="term" value="C:cell envelope"/>
    <property type="evidence" value="ECO:0007669"/>
    <property type="project" value="UniProtKB-SubCell"/>
</dbReference>
<organism evidence="6 7">
    <name type="scientific">Anabaena sphaerica FACHB-251</name>
    <dbReference type="NCBI Taxonomy" id="2692883"/>
    <lineage>
        <taxon>Bacteria</taxon>
        <taxon>Bacillati</taxon>
        <taxon>Cyanobacteriota</taxon>
        <taxon>Cyanophyceae</taxon>
        <taxon>Nostocales</taxon>
        <taxon>Nostocaceae</taxon>
        <taxon>Anabaena</taxon>
    </lineage>
</organism>
<evidence type="ECO:0000313" key="6">
    <source>
        <dbReference type="EMBL" id="MBD2295469.1"/>
    </source>
</evidence>
<reference evidence="7" key="1">
    <citation type="journal article" date="2020" name="ISME J.">
        <title>Comparative genomics reveals insights into cyanobacterial evolution and habitat adaptation.</title>
        <authorList>
            <person name="Chen M.Y."/>
            <person name="Teng W.K."/>
            <person name="Zhao L."/>
            <person name="Hu C.X."/>
            <person name="Zhou Y.K."/>
            <person name="Han B.P."/>
            <person name="Song L.R."/>
            <person name="Shu W.S."/>
        </authorList>
    </citation>
    <scope>NUCLEOTIDE SEQUENCE [LARGE SCALE GENOMIC DNA]</scope>
    <source>
        <strain evidence="7">FACHB-251</strain>
    </source>
</reference>
<dbReference type="PRINTS" id="PR00691">
    <property type="entry name" value="ADHESINB"/>
</dbReference>
<name>A0A926WKL8_9NOST</name>
<dbReference type="SUPFAM" id="SSF53807">
    <property type="entry name" value="Helical backbone' metal receptor"/>
    <property type="match status" value="1"/>
</dbReference>
<gene>
    <name evidence="6" type="ORF">H6G06_18830</name>
</gene>
<comment type="similarity">
    <text evidence="5">Belongs to the bacterial solute-binding protein 9 family.</text>
</comment>
<dbReference type="PANTHER" id="PTHR42953">
    <property type="entry name" value="HIGH-AFFINITY ZINC UPTAKE SYSTEM PROTEIN ZNUA-RELATED"/>
    <property type="match status" value="1"/>
</dbReference>
<dbReference type="PANTHER" id="PTHR42953:SF1">
    <property type="entry name" value="METAL-BINDING PROTEIN HI_0362-RELATED"/>
    <property type="match status" value="1"/>
</dbReference>
<protein>
    <submittedName>
        <fullName evidence="6">Zinc ABC transporter substrate-binding protein</fullName>
    </submittedName>
</protein>
<comment type="subcellular location">
    <subcellularLocation>
        <location evidence="1">Cell envelope</location>
    </subcellularLocation>
</comment>
<dbReference type="GO" id="GO:0030001">
    <property type="term" value="P:metal ion transport"/>
    <property type="evidence" value="ECO:0007669"/>
    <property type="project" value="InterPro"/>
</dbReference>
<evidence type="ECO:0000313" key="7">
    <source>
        <dbReference type="Proteomes" id="UP000662185"/>
    </source>
</evidence>
<evidence type="ECO:0000256" key="2">
    <source>
        <dbReference type="ARBA" id="ARBA00022448"/>
    </source>
</evidence>
<dbReference type="GO" id="GO:0046872">
    <property type="term" value="F:metal ion binding"/>
    <property type="evidence" value="ECO:0007669"/>
    <property type="project" value="UniProtKB-KW"/>
</dbReference>
<evidence type="ECO:0000256" key="3">
    <source>
        <dbReference type="ARBA" id="ARBA00022723"/>
    </source>
</evidence>
<dbReference type="InterPro" id="IPR006127">
    <property type="entry name" value="ZnuA-like"/>
</dbReference>
<evidence type="ECO:0000256" key="4">
    <source>
        <dbReference type="ARBA" id="ARBA00022729"/>
    </source>
</evidence>
<keyword evidence="7" id="KW-1185">Reference proteome</keyword>
<dbReference type="Gene3D" id="3.40.50.1980">
    <property type="entry name" value="Nitrogenase molybdenum iron protein domain"/>
    <property type="match status" value="2"/>
</dbReference>
<keyword evidence="2 5" id="KW-0813">Transport</keyword>
<dbReference type="Proteomes" id="UP000662185">
    <property type="component" value="Unassembled WGS sequence"/>
</dbReference>
<dbReference type="EMBL" id="JACJQU010000012">
    <property type="protein sequence ID" value="MBD2295469.1"/>
    <property type="molecule type" value="Genomic_DNA"/>
</dbReference>
<accession>A0A926WKL8</accession>
<keyword evidence="4" id="KW-0732">Signal</keyword>
<dbReference type="AlphaFoldDB" id="A0A926WKL8"/>
<dbReference type="PROSITE" id="PS51257">
    <property type="entry name" value="PROKAR_LIPOPROTEIN"/>
    <property type="match status" value="1"/>
</dbReference>
<keyword evidence="3" id="KW-0479">Metal-binding</keyword>
<evidence type="ECO:0000256" key="5">
    <source>
        <dbReference type="RuleBase" id="RU003512"/>
    </source>
</evidence>
<dbReference type="Pfam" id="PF01297">
    <property type="entry name" value="ZnuA"/>
    <property type="match status" value="1"/>
</dbReference>
<comment type="caution">
    <text evidence="6">The sequence shown here is derived from an EMBL/GenBank/DDBJ whole genome shotgun (WGS) entry which is preliminary data.</text>
</comment>
<dbReference type="InterPro" id="IPR006129">
    <property type="entry name" value="AdhesinB"/>
</dbReference>
<dbReference type="RefSeq" id="WP_190562867.1">
    <property type="nucleotide sequence ID" value="NZ_JACJQU010000012.1"/>
</dbReference>
<dbReference type="InterPro" id="IPR006128">
    <property type="entry name" value="Lipoprotein_PsaA-like"/>
</dbReference>
<dbReference type="GO" id="GO:0007155">
    <property type="term" value="P:cell adhesion"/>
    <property type="evidence" value="ECO:0007669"/>
    <property type="project" value="InterPro"/>
</dbReference>
<proteinExistence type="inferred from homology"/>
<sequence>MAAKIIYKNLLNIAFLAIVMGFSGCKNQDVNTTYIPYNRTARINRNLPQVVATTSVLCDLTKQVAGETINLTCLIPPGLDPGIYQPTPEDIQAIEQANLILYHGYNFEPGLIKVIQNTQNNAPKIAVAQSAVPEPKRLQKNGRIFTEPHIWHNVKNTIKVVEVINRNLGKLLPKKQKEYSRNTSKLTKELNELHSWIKSTLATIPNKNRKFLTTHEAMIYYVTAYELPYKASLPNIRDEDNLTDTRVKNLAQYIQDAKVKTLFADTTINLMLLEPITKEANVKLFSRQLYIDGLGELGSDGETYQKMMDANTRSIAEGLGGTYLKFAPNIGK</sequence>
<dbReference type="InterPro" id="IPR050492">
    <property type="entry name" value="Bact_metal-bind_prot9"/>
</dbReference>
<dbReference type="PRINTS" id="PR00690">
    <property type="entry name" value="ADHESNFAMILY"/>
</dbReference>